<evidence type="ECO:0008006" key="4">
    <source>
        <dbReference type="Google" id="ProtNLM"/>
    </source>
</evidence>
<feature type="compositionally biased region" description="Basic and acidic residues" evidence="1">
    <location>
        <begin position="149"/>
        <end position="166"/>
    </location>
</feature>
<evidence type="ECO:0000313" key="2">
    <source>
        <dbReference type="EMBL" id="SEA59839.1"/>
    </source>
</evidence>
<evidence type="ECO:0000256" key="1">
    <source>
        <dbReference type="SAM" id="MobiDB-lite"/>
    </source>
</evidence>
<dbReference type="EMBL" id="FNRF01000003">
    <property type="protein sequence ID" value="SEA59839.1"/>
    <property type="molecule type" value="Genomic_DNA"/>
</dbReference>
<dbReference type="Proteomes" id="UP000182257">
    <property type="component" value="Unassembled WGS sequence"/>
</dbReference>
<reference evidence="2 3" key="1">
    <citation type="submission" date="2016-10" db="EMBL/GenBank/DDBJ databases">
        <authorList>
            <person name="de Groot N.N."/>
        </authorList>
    </citation>
    <scope>NUCLEOTIDE SEQUENCE [LARGE SCALE GENOMIC DNA]</scope>
    <source>
        <strain evidence="2 3">D31d</strain>
    </source>
</reference>
<feature type="region of interest" description="Disordered" evidence="1">
    <location>
        <begin position="142"/>
        <end position="166"/>
    </location>
</feature>
<protein>
    <recommendedName>
        <fullName evidence="4">Lin1244/Lin1753-like N-terminal domain-containing protein</fullName>
    </recommendedName>
</protein>
<name>A0A1H4CHP0_XYLRU</name>
<accession>A0A1H4CHP0</accession>
<dbReference type="AlphaFoldDB" id="A0A1H4CHP0"/>
<gene>
    <name evidence="2" type="ORF">SAMN05216462_1967</name>
</gene>
<dbReference type="RefSeq" id="WP_074761344.1">
    <property type="nucleotide sequence ID" value="NZ_FNRF01000003.1"/>
</dbReference>
<dbReference type="OrthoDB" id="9872027at2"/>
<proteinExistence type="predicted"/>
<organism evidence="2 3">
    <name type="scientific">Xylanibacter ruminicola</name>
    <name type="common">Prevotella ruminicola</name>
    <dbReference type="NCBI Taxonomy" id="839"/>
    <lineage>
        <taxon>Bacteria</taxon>
        <taxon>Pseudomonadati</taxon>
        <taxon>Bacteroidota</taxon>
        <taxon>Bacteroidia</taxon>
        <taxon>Bacteroidales</taxon>
        <taxon>Prevotellaceae</taxon>
        <taxon>Xylanibacter</taxon>
    </lineage>
</organism>
<evidence type="ECO:0000313" key="3">
    <source>
        <dbReference type="Proteomes" id="UP000182257"/>
    </source>
</evidence>
<sequence>MNSGYLKLQRNLLSQPDIIDMYAAEGATGLGLYVSINLYLSHCEGGWGAYTGTQMSVLAVEGHRHRSDVKRLITSYGLFVVDDEKKRFTSYWMQQQFGKVASKMRQSCGTPARTYHSHAEEIEIKIEKENKEKQSACVCVDDTQQPEEGGAREQTDYRNYDNYLKR</sequence>